<protein>
    <recommendedName>
        <fullName evidence="3">Transferrin-binding protein B C-lobe/N-lobe beta barrel domain-containing protein</fullName>
    </recommendedName>
</protein>
<dbReference type="RefSeq" id="WP_131802309.1">
    <property type="nucleotide sequence ID" value="NZ_FOYP01000001.1"/>
</dbReference>
<evidence type="ECO:0000313" key="2">
    <source>
        <dbReference type="Proteomes" id="UP000199478"/>
    </source>
</evidence>
<keyword evidence="2" id="KW-1185">Reference proteome</keyword>
<gene>
    <name evidence="1" type="ORF">SAMN04488005_1483</name>
</gene>
<dbReference type="AlphaFoldDB" id="A0A1I6GDS0"/>
<name>A0A1I6GDS0_9RHOB</name>
<accession>A0A1I6GDS0</accession>
<evidence type="ECO:0008006" key="3">
    <source>
        <dbReference type="Google" id="ProtNLM"/>
    </source>
</evidence>
<organism evidence="1 2">
    <name type="scientific">Yoonia tamlensis</name>
    <dbReference type="NCBI Taxonomy" id="390270"/>
    <lineage>
        <taxon>Bacteria</taxon>
        <taxon>Pseudomonadati</taxon>
        <taxon>Pseudomonadota</taxon>
        <taxon>Alphaproteobacteria</taxon>
        <taxon>Rhodobacterales</taxon>
        <taxon>Paracoccaceae</taxon>
        <taxon>Yoonia</taxon>
    </lineage>
</organism>
<dbReference type="STRING" id="390270.SAMN04488005_1483"/>
<evidence type="ECO:0000313" key="1">
    <source>
        <dbReference type="EMBL" id="SFR40342.1"/>
    </source>
</evidence>
<dbReference type="EMBL" id="FOYP01000001">
    <property type="protein sequence ID" value="SFR40342.1"/>
    <property type="molecule type" value="Genomic_DNA"/>
</dbReference>
<reference evidence="2" key="1">
    <citation type="submission" date="2016-10" db="EMBL/GenBank/DDBJ databases">
        <authorList>
            <person name="Varghese N."/>
            <person name="Submissions S."/>
        </authorList>
    </citation>
    <scope>NUCLEOTIDE SEQUENCE [LARGE SCALE GENOMIC DNA]</scope>
    <source>
        <strain evidence="2">DSM 26879</strain>
    </source>
</reference>
<sequence length="214" mass="21927">MISFFEYRYFRSRADTCALPGLKLGVSICISAAASGCGGTGGNEPVVVAPVTNYATFSEIQVDSTILTDAFVDSNGTPILPRSLESELPTTGAATFSGFVVASTEGEGLIGQVSIAASFSGATLDGTAWNFIHESNGEYTGTLAGTGIIRSDATGDVPQISITLEGDLANNGSTFPTMMAFEGYFLGSDLVAIGGNADGFVGDHFATGIFAAEQ</sequence>
<proteinExistence type="predicted"/>
<dbReference type="Proteomes" id="UP000199478">
    <property type="component" value="Unassembled WGS sequence"/>
</dbReference>